<dbReference type="PANTHER" id="PTHR35333">
    <property type="entry name" value="BETA-LACTAMASE"/>
    <property type="match status" value="1"/>
</dbReference>
<comment type="similarity">
    <text evidence="2">Belongs to the class-A beta-lactamase family.</text>
</comment>
<feature type="signal peptide" evidence="4">
    <location>
        <begin position="1"/>
        <end position="22"/>
    </location>
</feature>
<feature type="domain" description="Beta-lactamase class A catalytic" evidence="5">
    <location>
        <begin position="54"/>
        <end position="263"/>
    </location>
</feature>
<dbReference type="EMBL" id="AP027081">
    <property type="protein sequence ID" value="BDU75205.1"/>
    <property type="molecule type" value="Genomic_DNA"/>
</dbReference>
<dbReference type="InterPro" id="IPR045155">
    <property type="entry name" value="Beta-lactam_cat"/>
</dbReference>
<evidence type="ECO:0000256" key="2">
    <source>
        <dbReference type="ARBA" id="ARBA00009009"/>
    </source>
</evidence>
<organism evidence="6 7">
    <name type="scientific">Mesoterricola sediminis</name>
    <dbReference type="NCBI Taxonomy" id="2927980"/>
    <lineage>
        <taxon>Bacteria</taxon>
        <taxon>Pseudomonadati</taxon>
        <taxon>Acidobacteriota</taxon>
        <taxon>Holophagae</taxon>
        <taxon>Holophagales</taxon>
        <taxon>Holophagaceae</taxon>
        <taxon>Mesoterricola</taxon>
    </lineage>
</organism>
<feature type="chain" id="PRO_5041373820" description="beta-lactamase" evidence="4">
    <location>
        <begin position="23"/>
        <end position="289"/>
    </location>
</feature>
<dbReference type="PRINTS" id="PR00118">
    <property type="entry name" value="BLACTAMASEA"/>
</dbReference>
<accession>A0AA48GT65</accession>
<name>A0AA48GT65_9BACT</name>
<evidence type="ECO:0000256" key="3">
    <source>
        <dbReference type="ARBA" id="ARBA00012865"/>
    </source>
</evidence>
<keyword evidence="7" id="KW-1185">Reference proteome</keyword>
<gene>
    <name evidence="6" type="ORF">METESE_01630</name>
</gene>
<dbReference type="NCBIfam" id="NF033103">
    <property type="entry name" value="bla_class_A"/>
    <property type="match status" value="1"/>
</dbReference>
<protein>
    <recommendedName>
        <fullName evidence="3">beta-lactamase</fullName>
        <ecNumber evidence="3">3.5.2.6</ecNumber>
    </recommendedName>
</protein>
<dbReference type="RefSeq" id="WP_316410899.1">
    <property type="nucleotide sequence ID" value="NZ_AP027081.1"/>
</dbReference>
<dbReference type="GO" id="GO:0030655">
    <property type="term" value="P:beta-lactam antibiotic catabolic process"/>
    <property type="evidence" value="ECO:0007669"/>
    <property type="project" value="InterPro"/>
</dbReference>
<evidence type="ECO:0000259" key="5">
    <source>
        <dbReference type="Pfam" id="PF13354"/>
    </source>
</evidence>
<keyword evidence="4" id="KW-0732">Signal</keyword>
<evidence type="ECO:0000256" key="1">
    <source>
        <dbReference type="ARBA" id="ARBA00001526"/>
    </source>
</evidence>
<dbReference type="KEGG" id="msea:METESE_01630"/>
<dbReference type="SUPFAM" id="SSF56601">
    <property type="entry name" value="beta-lactamase/transpeptidase-like"/>
    <property type="match status" value="1"/>
</dbReference>
<sequence length="289" mass="30225">MGSTPRSVAALLLLAAALPGMAGEPAGTAPLRAGLVRLERQLHGRIGVAARQGSRSLTYRGDTRFATCSTFKWVLGAAILEAVDAGRLRLDQPVPLREAALVAHSPVTRARLAEGSLSVADLCEATLTVSDNGAANLLEPLIGGPAGLQAFARRLGDRMFRRDRPEPELNTNLPGDPRDTTSPAAMTGLLVRVMTTGVLAPPSRDRLLGWMKAATTGAARIRAGVPAGWTVADKTGTGLRGAAHDVAVLMPPDGEAVYLTVFVNAPRATPAERDAAIAEATRRVLDALR</sequence>
<proteinExistence type="inferred from homology"/>
<dbReference type="InterPro" id="IPR012338">
    <property type="entry name" value="Beta-lactam/transpept-like"/>
</dbReference>
<dbReference type="InterPro" id="IPR000871">
    <property type="entry name" value="Beta-lactam_class-A"/>
</dbReference>
<dbReference type="AlphaFoldDB" id="A0AA48GT65"/>
<comment type="catalytic activity">
    <reaction evidence="1">
        <text>a beta-lactam + H2O = a substituted beta-amino acid</text>
        <dbReference type="Rhea" id="RHEA:20401"/>
        <dbReference type="ChEBI" id="CHEBI:15377"/>
        <dbReference type="ChEBI" id="CHEBI:35627"/>
        <dbReference type="ChEBI" id="CHEBI:140347"/>
        <dbReference type="EC" id="3.5.2.6"/>
    </reaction>
</comment>
<dbReference type="Gene3D" id="3.40.710.10">
    <property type="entry name" value="DD-peptidase/beta-lactamase superfamily"/>
    <property type="match status" value="1"/>
</dbReference>
<dbReference type="Proteomes" id="UP001228113">
    <property type="component" value="Chromosome"/>
</dbReference>
<evidence type="ECO:0000256" key="4">
    <source>
        <dbReference type="SAM" id="SignalP"/>
    </source>
</evidence>
<evidence type="ECO:0000313" key="6">
    <source>
        <dbReference type="EMBL" id="BDU75205.1"/>
    </source>
</evidence>
<dbReference type="Pfam" id="PF13354">
    <property type="entry name" value="Beta-lactamase2"/>
    <property type="match status" value="1"/>
</dbReference>
<dbReference type="PANTHER" id="PTHR35333:SF3">
    <property type="entry name" value="BETA-LACTAMASE-TYPE TRANSPEPTIDASE FOLD CONTAINING PROTEIN"/>
    <property type="match status" value="1"/>
</dbReference>
<dbReference type="GO" id="GO:0008800">
    <property type="term" value="F:beta-lactamase activity"/>
    <property type="evidence" value="ECO:0007669"/>
    <property type="project" value="UniProtKB-EC"/>
</dbReference>
<reference evidence="6" key="1">
    <citation type="journal article" date="2023" name="Int. J. Syst. Evol. Microbiol.">
        <title>Mesoterricola silvestris gen. nov., sp. nov., Mesoterricola sediminis sp. nov., Geothrix oryzae sp. nov., Geothrix edaphica sp. nov., Geothrix rubra sp. nov., and Geothrix limicola sp. nov., six novel members of Acidobacteriota isolated from soils.</title>
        <authorList>
            <person name="Itoh H."/>
            <person name="Sugisawa Y."/>
            <person name="Mise K."/>
            <person name="Xu Z."/>
            <person name="Kuniyasu M."/>
            <person name="Ushijima N."/>
            <person name="Kawano K."/>
            <person name="Kobayashi E."/>
            <person name="Shiratori Y."/>
            <person name="Masuda Y."/>
            <person name="Senoo K."/>
        </authorList>
    </citation>
    <scope>NUCLEOTIDE SEQUENCE</scope>
    <source>
        <strain evidence="6">W786</strain>
    </source>
</reference>
<evidence type="ECO:0000313" key="7">
    <source>
        <dbReference type="Proteomes" id="UP001228113"/>
    </source>
</evidence>
<dbReference type="GO" id="GO:0046677">
    <property type="term" value="P:response to antibiotic"/>
    <property type="evidence" value="ECO:0007669"/>
    <property type="project" value="InterPro"/>
</dbReference>
<dbReference type="EC" id="3.5.2.6" evidence="3"/>